<reference evidence="11" key="1">
    <citation type="submission" date="2016-10" db="EMBL/GenBank/DDBJ databases">
        <authorList>
            <person name="Varghese N."/>
            <person name="Submissions S."/>
        </authorList>
    </citation>
    <scope>NUCLEOTIDE SEQUENCE [LARGE SCALE GENOMIC DNA]</scope>
    <source>
        <strain evidence="11">CGMCC 1.8975</strain>
    </source>
</reference>
<evidence type="ECO:0000256" key="7">
    <source>
        <dbReference type="SAM" id="Coils"/>
    </source>
</evidence>
<evidence type="ECO:0000256" key="5">
    <source>
        <dbReference type="ARBA" id="ARBA00022777"/>
    </source>
</evidence>
<sequence>MAPDASALPLPDLDLAAVLFEQAADFVGVYDVAAGWFTRVNEGGYRLLGYASAQAFYTDSARTLQTQALPQTEWVALLAQVRRQSGHTLPVEVRRQTGTTFWVDLKLHLFWHEGREQVLVQFNDADCLHRTEQQLAQSVRRFEAVFTHATIGIIVCDRQGGIVLANEKSHQLFGYPAAALLEARIEDLVPDAVRGHHERLRASFNAHPQVRTMGANRDLLARRHDGSVFPVEISLSYFHLDEELFVVAYIIDITFKKEAEQALLAERRHVEGLNAELERKVADRTTALLVTLEQLEQRQHELRQALAAEQELGELKSRFVSMASHEFRTPLTAVLTSASLIRKYPATGQQPQRERHLDRIQASVKHLSDILEEFLSVGKLEEGKQVAHPAATTLPALVAEAVAEVAGLRGPGQRIETDLDGVAAVWLDGSLLRKVLVNLLSNALKYSPPETRITVQAAIGAAGQLVLRVQDQGMGISEEDQQHLFGRFFRARNAANVPGTGLGLYIVARYVELLGGTIALHSTLEVGTTVTLTLPYENNTAD</sequence>
<evidence type="ECO:0000256" key="6">
    <source>
        <dbReference type="ARBA" id="ARBA00023012"/>
    </source>
</evidence>
<dbReference type="PROSITE" id="PS50112">
    <property type="entry name" value="PAS"/>
    <property type="match status" value="1"/>
</dbReference>
<dbReference type="Pfam" id="PF00512">
    <property type="entry name" value="HisKA"/>
    <property type="match status" value="1"/>
</dbReference>
<evidence type="ECO:0000259" key="9">
    <source>
        <dbReference type="PROSITE" id="PS50112"/>
    </source>
</evidence>
<dbReference type="EMBL" id="FNOV01000009">
    <property type="protein sequence ID" value="SDY47934.1"/>
    <property type="molecule type" value="Genomic_DNA"/>
</dbReference>
<evidence type="ECO:0000256" key="2">
    <source>
        <dbReference type="ARBA" id="ARBA00012438"/>
    </source>
</evidence>
<dbReference type="PRINTS" id="PR00344">
    <property type="entry name" value="BCTRLSENSOR"/>
</dbReference>
<evidence type="ECO:0000256" key="4">
    <source>
        <dbReference type="ARBA" id="ARBA00022679"/>
    </source>
</evidence>
<protein>
    <recommendedName>
        <fullName evidence="2">histidine kinase</fullName>
        <ecNumber evidence="2">2.7.13.3</ecNumber>
    </recommendedName>
</protein>
<dbReference type="Proteomes" id="UP000199249">
    <property type="component" value="Unassembled WGS sequence"/>
</dbReference>
<feature type="coiled-coil region" evidence="7">
    <location>
        <begin position="256"/>
        <end position="312"/>
    </location>
</feature>
<dbReference type="InterPro" id="IPR003594">
    <property type="entry name" value="HATPase_dom"/>
</dbReference>
<dbReference type="CDD" id="cd00130">
    <property type="entry name" value="PAS"/>
    <property type="match status" value="1"/>
</dbReference>
<dbReference type="InterPro" id="IPR005467">
    <property type="entry name" value="His_kinase_dom"/>
</dbReference>
<dbReference type="STRING" id="651662.SAMN04488069_10924"/>
<dbReference type="Gene3D" id="1.10.287.130">
    <property type="match status" value="1"/>
</dbReference>
<dbReference type="Gene3D" id="3.30.565.10">
    <property type="entry name" value="Histidine kinase-like ATPase, C-terminal domain"/>
    <property type="match status" value="1"/>
</dbReference>
<dbReference type="InterPro" id="IPR004358">
    <property type="entry name" value="Sig_transdc_His_kin-like_C"/>
</dbReference>
<dbReference type="SMART" id="SM00388">
    <property type="entry name" value="HisKA"/>
    <property type="match status" value="1"/>
</dbReference>
<dbReference type="InterPro" id="IPR003661">
    <property type="entry name" value="HisK_dim/P_dom"/>
</dbReference>
<comment type="catalytic activity">
    <reaction evidence="1">
        <text>ATP + protein L-histidine = ADP + protein N-phospho-L-histidine.</text>
        <dbReference type="EC" id="2.7.13.3"/>
    </reaction>
</comment>
<feature type="domain" description="Histidine kinase" evidence="8">
    <location>
        <begin position="322"/>
        <end position="538"/>
    </location>
</feature>
<dbReference type="SMART" id="SM00387">
    <property type="entry name" value="HATPase_c"/>
    <property type="match status" value="1"/>
</dbReference>
<dbReference type="PANTHER" id="PTHR43711:SF26">
    <property type="entry name" value="SENSOR HISTIDINE KINASE RCSC"/>
    <property type="match status" value="1"/>
</dbReference>
<feature type="domain" description="PAS" evidence="9">
    <location>
        <begin position="138"/>
        <end position="207"/>
    </location>
</feature>
<evidence type="ECO:0000256" key="3">
    <source>
        <dbReference type="ARBA" id="ARBA00022553"/>
    </source>
</evidence>
<dbReference type="SMART" id="SM00091">
    <property type="entry name" value="PAS"/>
    <property type="match status" value="2"/>
</dbReference>
<dbReference type="OrthoDB" id="9808408at2"/>
<keyword evidence="3" id="KW-0597">Phosphoprotein</keyword>
<dbReference type="SUPFAM" id="SSF55785">
    <property type="entry name" value="PYP-like sensor domain (PAS domain)"/>
    <property type="match status" value="2"/>
</dbReference>
<keyword evidence="7" id="KW-0175">Coiled coil</keyword>
<dbReference type="PANTHER" id="PTHR43711">
    <property type="entry name" value="TWO-COMPONENT HISTIDINE KINASE"/>
    <property type="match status" value="1"/>
</dbReference>
<proteinExistence type="predicted"/>
<dbReference type="NCBIfam" id="TIGR00229">
    <property type="entry name" value="sensory_box"/>
    <property type="match status" value="1"/>
</dbReference>
<dbReference type="InterPro" id="IPR036097">
    <property type="entry name" value="HisK_dim/P_sf"/>
</dbReference>
<dbReference type="EC" id="2.7.13.3" evidence="2"/>
<gene>
    <name evidence="10" type="ORF">SAMN04488069_10924</name>
</gene>
<evidence type="ECO:0000259" key="8">
    <source>
        <dbReference type="PROSITE" id="PS50109"/>
    </source>
</evidence>
<evidence type="ECO:0000313" key="11">
    <source>
        <dbReference type="Proteomes" id="UP000199249"/>
    </source>
</evidence>
<dbReference type="InterPro" id="IPR036890">
    <property type="entry name" value="HATPase_C_sf"/>
</dbReference>
<keyword evidence="11" id="KW-1185">Reference proteome</keyword>
<dbReference type="GO" id="GO:0000155">
    <property type="term" value="F:phosphorelay sensor kinase activity"/>
    <property type="evidence" value="ECO:0007669"/>
    <property type="project" value="InterPro"/>
</dbReference>
<dbReference type="Pfam" id="PF13426">
    <property type="entry name" value="PAS_9"/>
    <property type="match status" value="2"/>
</dbReference>
<evidence type="ECO:0000313" key="10">
    <source>
        <dbReference type="EMBL" id="SDY47934.1"/>
    </source>
</evidence>
<dbReference type="InterPro" id="IPR050736">
    <property type="entry name" value="Sensor_HK_Regulatory"/>
</dbReference>
<evidence type="ECO:0000256" key="1">
    <source>
        <dbReference type="ARBA" id="ARBA00000085"/>
    </source>
</evidence>
<dbReference type="CDD" id="cd00082">
    <property type="entry name" value="HisKA"/>
    <property type="match status" value="1"/>
</dbReference>
<dbReference type="AlphaFoldDB" id="A0A1H3K8U1"/>
<keyword evidence="5" id="KW-0418">Kinase</keyword>
<dbReference type="PROSITE" id="PS50109">
    <property type="entry name" value="HIS_KIN"/>
    <property type="match status" value="1"/>
</dbReference>
<dbReference type="Gene3D" id="3.30.450.20">
    <property type="entry name" value="PAS domain"/>
    <property type="match status" value="2"/>
</dbReference>
<name>A0A1H3K8U1_9BACT</name>
<dbReference type="InterPro" id="IPR000014">
    <property type="entry name" value="PAS"/>
</dbReference>
<accession>A0A1H3K8U1</accession>
<keyword evidence="4" id="KW-0808">Transferase</keyword>
<dbReference type="Pfam" id="PF02518">
    <property type="entry name" value="HATPase_c"/>
    <property type="match status" value="1"/>
</dbReference>
<organism evidence="10 11">
    <name type="scientific">Hymenobacter psychrophilus</name>
    <dbReference type="NCBI Taxonomy" id="651662"/>
    <lineage>
        <taxon>Bacteria</taxon>
        <taxon>Pseudomonadati</taxon>
        <taxon>Bacteroidota</taxon>
        <taxon>Cytophagia</taxon>
        <taxon>Cytophagales</taxon>
        <taxon>Hymenobacteraceae</taxon>
        <taxon>Hymenobacter</taxon>
    </lineage>
</organism>
<keyword evidence="6" id="KW-0902">Two-component regulatory system</keyword>
<dbReference type="InterPro" id="IPR035965">
    <property type="entry name" value="PAS-like_dom_sf"/>
</dbReference>
<dbReference type="SUPFAM" id="SSF47384">
    <property type="entry name" value="Homodimeric domain of signal transducing histidine kinase"/>
    <property type="match status" value="1"/>
</dbReference>
<dbReference type="SUPFAM" id="SSF55874">
    <property type="entry name" value="ATPase domain of HSP90 chaperone/DNA topoisomerase II/histidine kinase"/>
    <property type="match status" value="1"/>
</dbReference>